<keyword evidence="8" id="KW-1185">Reference proteome</keyword>
<dbReference type="GO" id="GO:0004575">
    <property type="term" value="F:sucrose alpha-glucosidase activity"/>
    <property type="evidence" value="ECO:0007669"/>
    <property type="project" value="TreeGrafter"/>
</dbReference>
<gene>
    <name evidence="7" type="ORF">LTR84_000739</name>
</gene>
<reference evidence="7 8" key="1">
    <citation type="submission" date="2023-08" db="EMBL/GenBank/DDBJ databases">
        <title>Black Yeasts Isolated from many extreme environments.</title>
        <authorList>
            <person name="Coleine C."/>
            <person name="Stajich J.E."/>
            <person name="Selbmann L."/>
        </authorList>
    </citation>
    <scope>NUCLEOTIDE SEQUENCE [LARGE SCALE GENOMIC DNA]</scope>
    <source>
        <strain evidence="7 8">CCFEE 5792</strain>
    </source>
</reference>
<dbReference type="GO" id="GO:0005987">
    <property type="term" value="P:sucrose catabolic process"/>
    <property type="evidence" value="ECO:0007669"/>
    <property type="project" value="TreeGrafter"/>
</dbReference>
<feature type="domain" description="Glycosyl hydrolase family 32 N-terminal" evidence="5">
    <location>
        <begin position="26"/>
        <end position="368"/>
    </location>
</feature>
<evidence type="ECO:0000259" key="5">
    <source>
        <dbReference type="Pfam" id="PF00251"/>
    </source>
</evidence>
<dbReference type="InterPro" id="IPR013148">
    <property type="entry name" value="Glyco_hydro_32_N"/>
</dbReference>
<dbReference type="CDD" id="cd18622">
    <property type="entry name" value="GH32_Inu-like"/>
    <property type="match status" value="1"/>
</dbReference>
<dbReference type="InterPro" id="IPR018053">
    <property type="entry name" value="Glyco_hydro_32_AS"/>
</dbReference>
<dbReference type="Pfam" id="PF08244">
    <property type="entry name" value="Glyco_hydro_32C"/>
    <property type="match status" value="1"/>
</dbReference>
<dbReference type="PANTHER" id="PTHR42800:SF1">
    <property type="entry name" value="EXOINULINASE INUD (AFU_ORTHOLOGUE AFUA_5G00480)"/>
    <property type="match status" value="1"/>
</dbReference>
<name>A0AAV9NVF8_9EURO</name>
<evidence type="ECO:0008006" key="9">
    <source>
        <dbReference type="Google" id="ProtNLM"/>
    </source>
</evidence>
<dbReference type="RefSeq" id="XP_064712229.1">
    <property type="nucleotide sequence ID" value="XM_064844369.1"/>
</dbReference>
<dbReference type="InterPro" id="IPR001362">
    <property type="entry name" value="Glyco_hydro_32"/>
</dbReference>
<proteinExistence type="inferred from homology"/>
<dbReference type="SMART" id="SM00640">
    <property type="entry name" value="Glyco_32"/>
    <property type="match status" value="1"/>
</dbReference>
<comment type="caution">
    <text evidence="7">The sequence shown here is derived from an EMBL/GenBank/DDBJ whole genome shotgun (WGS) entry which is preliminary data.</text>
</comment>
<dbReference type="InterPro" id="IPR013320">
    <property type="entry name" value="ConA-like_dom_sf"/>
</dbReference>
<accession>A0AAV9NVF8</accession>
<feature type="domain" description="Glycosyl hydrolase family 32 C-terminal" evidence="6">
    <location>
        <begin position="398"/>
        <end position="541"/>
    </location>
</feature>
<dbReference type="SUPFAM" id="SSF75005">
    <property type="entry name" value="Arabinanase/levansucrase/invertase"/>
    <property type="match status" value="1"/>
</dbReference>
<dbReference type="Gene3D" id="2.115.10.20">
    <property type="entry name" value="Glycosyl hydrolase domain, family 43"/>
    <property type="match status" value="1"/>
</dbReference>
<dbReference type="PROSITE" id="PS00609">
    <property type="entry name" value="GLYCOSYL_HYDROL_F32"/>
    <property type="match status" value="1"/>
</dbReference>
<dbReference type="Pfam" id="PF00251">
    <property type="entry name" value="Glyco_hydro_32N"/>
    <property type="match status" value="1"/>
</dbReference>
<keyword evidence="2 4" id="KW-0378">Hydrolase</keyword>
<dbReference type="InterPro" id="IPR013189">
    <property type="entry name" value="Glyco_hydro_32_C"/>
</dbReference>
<sequence length="555" mass="61413">MEATSNEASGTLHPVNYKERYRPQFHFSPAKNWMNDPNGLIYHKGSYHMYYQYNPSADTWGDMSWGHAISKDLLHWKEQPLALSALNPPAKPGPGPLNEFFFSGSVVYDESRSSGLNKSVLDSSLSGEEIPAPLIAVYTSLYPNDITLPTGRTIRAGTQAQSIAYSVDDGLTWTEYNENPVLPLPPSPYKDQWQEFRDPFVFWYGPDQCWVMVVALSKLHKVLFYTSKNLKQWTNVGEFGPANATGGVWECPSFFPLPLAGDESKVKWVLVLGINPGGPVFTNSSATQYFVGDFNGTNFTADEDTLCSPNWLDYGPDYYAAATYNGLDKFERVAIAWMNDWAYAASIPTNPWRSAMTIPRQLTLTTTEEGRVQLISAPCSSLPNLEREPKLLSKKWHSLSQGNMDFPISEKTLDITVAFSPAPSSKWVCLNLRTNADDGRSNTNSTAVATVGYDFSTERLFVNRLAAGGDSTFSSDYEGTYYAPLKPKDDVVRFRVLLDWSSVEVFGGQGECTITAQIFPLDTAGTGISLSSDGGAKDVSVDVAKVASVWRIEKS</sequence>
<dbReference type="EMBL" id="JAVRRD010000001">
    <property type="protein sequence ID" value="KAK5064905.1"/>
    <property type="molecule type" value="Genomic_DNA"/>
</dbReference>
<evidence type="ECO:0000256" key="2">
    <source>
        <dbReference type="ARBA" id="ARBA00022801"/>
    </source>
</evidence>
<dbReference type="Gene3D" id="2.60.120.560">
    <property type="entry name" value="Exo-inulinase, domain 1"/>
    <property type="match status" value="1"/>
</dbReference>
<protein>
    <recommendedName>
        <fullName evidence="9">Glycosyl hydrolase family 32 N-terminal domain-containing protein</fullName>
    </recommendedName>
</protein>
<evidence type="ECO:0000256" key="1">
    <source>
        <dbReference type="ARBA" id="ARBA00009902"/>
    </source>
</evidence>
<dbReference type="GO" id="GO:0005737">
    <property type="term" value="C:cytoplasm"/>
    <property type="evidence" value="ECO:0007669"/>
    <property type="project" value="TreeGrafter"/>
</dbReference>
<dbReference type="InterPro" id="IPR023296">
    <property type="entry name" value="Glyco_hydro_beta-prop_sf"/>
</dbReference>
<dbReference type="AlphaFoldDB" id="A0AAV9NVF8"/>
<evidence type="ECO:0000259" key="6">
    <source>
        <dbReference type="Pfam" id="PF08244"/>
    </source>
</evidence>
<keyword evidence="3 4" id="KW-0326">Glycosidase</keyword>
<evidence type="ECO:0000313" key="8">
    <source>
        <dbReference type="Proteomes" id="UP001358417"/>
    </source>
</evidence>
<evidence type="ECO:0000256" key="4">
    <source>
        <dbReference type="RuleBase" id="RU362110"/>
    </source>
</evidence>
<dbReference type="Proteomes" id="UP001358417">
    <property type="component" value="Unassembled WGS sequence"/>
</dbReference>
<dbReference type="PANTHER" id="PTHR42800">
    <property type="entry name" value="EXOINULINASE INUD (AFU_ORTHOLOGUE AFUA_5G00480)"/>
    <property type="match status" value="1"/>
</dbReference>
<evidence type="ECO:0000313" key="7">
    <source>
        <dbReference type="EMBL" id="KAK5064905.1"/>
    </source>
</evidence>
<dbReference type="GeneID" id="89968961"/>
<evidence type="ECO:0000256" key="3">
    <source>
        <dbReference type="ARBA" id="ARBA00023295"/>
    </source>
</evidence>
<organism evidence="7 8">
    <name type="scientific">Exophiala bonariae</name>
    <dbReference type="NCBI Taxonomy" id="1690606"/>
    <lineage>
        <taxon>Eukaryota</taxon>
        <taxon>Fungi</taxon>
        <taxon>Dikarya</taxon>
        <taxon>Ascomycota</taxon>
        <taxon>Pezizomycotina</taxon>
        <taxon>Eurotiomycetes</taxon>
        <taxon>Chaetothyriomycetidae</taxon>
        <taxon>Chaetothyriales</taxon>
        <taxon>Herpotrichiellaceae</taxon>
        <taxon>Exophiala</taxon>
    </lineage>
</organism>
<dbReference type="SUPFAM" id="SSF49899">
    <property type="entry name" value="Concanavalin A-like lectins/glucanases"/>
    <property type="match status" value="1"/>
</dbReference>
<comment type="similarity">
    <text evidence="1 4">Belongs to the glycosyl hydrolase 32 family.</text>
</comment>